<evidence type="ECO:0000256" key="2">
    <source>
        <dbReference type="SAM" id="MobiDB-lite"/>
    </source>
</evidence>
<comment type="similarity">
    <text evidence="1">Belongs to the peptidase S33 family. ABHD4/ABHD5 subfamily.</text>
</comment>
<dbReference type="PANTHER" id="PTHR42886">
    <property type="entry name" value="RE40534P-RELATED"/>
    <property type="match status" value="1"/>
</dbReference>
<evidence type="ECO:0000313" key="5">
    <source>
        <dbReference type="Proteomes" id="UP001497600"/>
    </source>
</evidence>
<accession>A0ABP0EER4</accession>
<keyword evidence="5" id="KW-1185">Reference proteome</keyword>
<feature type="domain" description="AB hydrolase-1" evidence="3">
    <location>
        <begin position="161"/>
        <end position="424"/>
    </location>
</feature>
<evidence type="ECO:0000256" key="1">
    <source>
        <dbReference type="ARBA" id="ARBA00038097"/>
    </source>
</evidence>
<organism evidence="4 5">
    <name type="scientific">[Candida] anglica</name>
    <dbReference type="NCBI Taxonomy" id="148631"/>
    <lineage>
        <taxon>Eukaryota</taxon>
        <taxon>Fungi</taxon>
        <taxon>Dikarya</taxon>
        <taxon>Ascomycota</taxon>
        <taxon>Saccharomycotina</taxon>
        <taxon>Pichiomycetes</taxon>
        <taxon>Debaryomycetaceae</taxon>
        <taxon>Kurtzmaniella</taxon>
    </lineage>
</organism>
<evidence type="ECO:0000313" key="4">
    <source>
        <dbReference type="EMBL" id="CAK7912033.1"/>
    </source>
</evidence>
<feature type="compositionally biased region" description="Low complexity" evidence="2">
    <location>
        <begin position="45"/>
        <end position="59"/>
    </location>
</feature>
<gene>
    <name evidence="4" type="primary">CLD1</name>
    <name evidence="4" type="ORF">CAAN4_F05116</name>
</gene>
<reference evidence="4 5" key="1">
    <citation type="submission" date="2024-01" db="EMBL/GenBank/DDBJ databases">
        <authorList>
            <consortium name="Genoscope - CEA"/>
            <person name="William W."/>
        </authorList>
    </citation>
    <scope>NUCLEOTIDE SEQUENCE [LARGE SCALE GENOMIC DNA]</scope>
    <source>
        <strain evidence="4 5">29B2s-10</strain>
    </source>
</reference>
<dbReference type="Gene3D" id="3.40.50.1820">
    <property type="entry name" value="alpha/beta hydrolase"/>
    <property type="match status" value="1"/>
</dbReference>
<name>A0ABP0EER4_9ASCO</name>
<protein>
    <submittedName>
        <fullName evidence="4">Cardiolipin-specific deacylase 1, mitochondrial</fullName>
    </submittedName>
</protein>
<proteinExistence type="inferred from homology"/>
<dbReference type="Pfam" id="PF00561">
    <property type="entry name" value="Abhydrolase_1"/>
    <property type="match status" value="1"/>
</dbReference>
<feature type="region of interest" description="Disordered" evidence="2">
    <location>
        <begin position="44"/>
        <end position="67"/>
    </location>
</feature>
<dbReference type="EMBL" id="OZ004258">
    <property type="protein sequence ID" value="CAK7912033.1"/>
    <property type="molecule type" value="Genomic_DNA"/>
</dbReference>
<dbReference type="Proteomes" id="UP001497600">
    <property type="component" value="Chromosome F"/>
</dbReference>
<dbReference type="InterPro" id="IPR000073">
    <property type="entry name" value="AB_hydrolase_1"/>
</dbReference>
<evidence type="ECO:0000259" key="3">
    <source>
        <dbReference type="Pfam" id="PF00561"/>
    </source>
</evidence>
<dbReference type="SUPFAM" id="SSF53474">
    <property type="entry name" value="alpha/beta-Hydrolases"/>
    <property type="match status" value="1"/>
</dbReference>
<dbReference type="InterPro" id="IPR029058">
    <property type="entry name" value="AB_hydrolase_fold"/>
</dbReference>
<sequence length="445" mass="50649">MIARRWISSSFPRLESVQSSQTQSYLNTILSKISKKDTTKIDVASKGSVPSSKDSSTPTAPVYKRSTHPTSVPLNKLFSSNFPYSVTDSVNDYSYRENPLAFQHDLLSLLPFYPEPDMATGRSSKVFKVMLEDGVEDGNFINEFCIYPEGKSEADPPSSMNHLIMVHGYGGGLGFFLKNFDEISLKSDNWCIHAIDLLGYGCSSRPPFELEEETLDHVEDWFHNSYQTWLRKRGLDQVPREQILVMAHSMGAYLMTTYGIRKDPKFCEKLLMISPGAVIKHRVEVNVPTYFAKLWERNISPFVLVRKAGPLGSKVVSLWSSRRFAKLPEEEALRLHKYAYGIFQSPGSGEYMLNYLLAPGADARHPLVDRGMDKLRCNFLWCYGKEDWMDIQGGQECSEIIRKSGYNSEVMEIEDSGHHVYLDNISAFNELMIKEMGKFDKVEQK</sequence>
<dbReference type="PANTHER" id="PTHR42886:SF29">
    <property type="entry name" value="PUMMELIG, ISOFORM A"/>
    <property type="match status" value="1"/>
</dbReference>